<reference evidence="1" key="1">
    <citation type="submission" date="2020-03" db="EMBL/GenBank/DDBJ databases">
        <title>The deep terrestrial virosphere.</title>
        <authorList>
            <person name="Holmfeldt K."/>
            <person name="Nilsson E."/>
            <person name="Simone D."/>
            <person name="Lopez-Fernandez M."/>
            <person name="Wu X."/>
            <person name="de Brujin I."/>
            <person name="Lundin D."/>
            <person name="Andersson A."/>
            <person name="Bertilsson S."/>
            <person name="Dopson M."/>
        </authorList>
    </citation>
    <scope>NUCLEOTIDE SEQUENCE</scope>
    <source>
        <strain evidence="1">MM415B00360</strain>
    </source>
</reference>
<organism evidence="1">
    <name type="scientific">viral metagenome</name>
    <dbReference type="NCBI Taxonomy" id="1070528"/>
    <lineage>
        <taxon>unclassified sequences</taxon>
        <taxon>metagenomes</taxon>
        <taxon>organismal metagenomes</taxon>
    </lineage>
</organism>
<dbReference type="AlphaFoldDB" id="A0A6M3JB15"/>
<protein>
    <submittedName>
        <fullName evidence="1">Uncharacterized protein</fullName>
    </submittedName>
</protein>
<evidence type="ECO:0000313" key="1">
    <source>
        <dbReference type="EMBL" id="QJA66181.1"/>
    </source>
</evidence>
<accession>A0A6M3JB15</accession>
<gene>
    <name evidence="1" type="ORF">MM415B00360_0043</name>
</gene>
<dbReference type="EMBL" id="MT141550">
    <property type="protein sequence ID" value="QJA66181.1"/>
    <property type="molecule type" value="Genomic_DNA"/>
</dbReference>
<name>A0A6M3JB15_9ZZZZ</name>
<proteinExistence type="predicted"/>
<sequence>MKINKKFGDKIYVEWEDAQTEEQWGSVTDSLKLDDDRFCYTNAFYVGEKDGILIVCHTKGKTKDNDIMGKLYIPTKWIKRIK</sequence>